<dbReference type="PROSITE" id="PS00041">
    <property type="entry name" value="HTH_ARAC_FAMILY_1"/>
    <property type="match status" value="1"/>
</dbReference>
<gene>
    <name evidence="5" type="ORF">D9V41_09580</name>
</gene>
<dbReference type="InterPro" id="IPR050204">
    <property type="entry name" value="AraC_XylS_family_regulators"/>
</dbReference>
<dbReference type="AlphaFoldDB" id="A0A3L8PK13"/>
<keyword evidence="6" id="KW-1185">Reference proteome</keyword>
<dbReference type="RefSeq" id="WP_121794342.1">
    <property type="nucleotide sequence ID" value="NZ_RDBF01000006.1"/>
</dbReference>
<keyword evidence="3" id="KW-0804">Transcription</keyword>
<keyword evidence="2" id="KW-0238">DNA-binding</keyword>
<feature type="domain" description="HTH araC/xylS-type" evidence="4">
    <location>
        <begin position="155"/>
        <end position="253"/>
    </location>
</feature>
<dbReference type="InterPro" id="IPR018062">
    <property type="entry name" value="HTH_AraC-typ_CS"/>
</dbReference>
<dbReference type="PROSITE" id="PS01124">
    <property type="entry name" value="HTH_ARAC_FAMILY_2"/>
    <property type="match status" value="1"/>
</dbReference>
<proteinExistence type="predicted"/>
<dbReference type="InterPro" id="IPR018060">
    <property type="entry name" value="HTH_AraC"/>
</dbReference>
<sequence>MVTSRGHLNPGDAEIRFDRFDPALHPLVRHVWLARWDVPEGQSRPQRVLTYPAGNVVVGPDEASLHGTNPRVQVRELTGRSWVVGILLRPAAIRMLTATPPVSLVASSEPLPSAPSEEMVAAMSADDPRATITTILQRWLRPLARRVDDAGLLANEACRIAEEDAELLRVVDLAARLGVGERHLRRIVHDHVGLTPKWLIECRRLQAAATTLFGTPATDLAALAADLGYADQAHFTRSYRAVLGETPDQTRRAGAKAA</sequence>
<evidence type="ECO:0000256" key="1">
    <source>
        <dbReference type="ARBA" id="ARBA00023015"/>
    </source>
</evidence>
<dbReference type="GO" id="GO:0043565">
    <property type="term" value="F:sequence-specific DNA binding"/>
    <property type="evidence" value="ECO:0007669"/>
    <property type="project" value="InterPro"/>
</dbReference>
<dbReference type="OrthoDB" id="2559672at2"/>
<dbReference type="SUPFAM" id="SSF46689">
    <property type="entry name" value="Homeodomain-like"/>
    <property type="match status" value="1"/>
</dbReference>
<protein>
    <submittedName>
        <fullName evidence="5">AraC family transcriptional regulator</fullName>
    </submittedName>
</protein>
<dbReference type="Pfam" id="PF20240">
    <property type="entry name" value="DUF6597"/>
    <property type="match status" value="1"/>
</dbReference>
<accession>A0A3L8PK13</accession>
<organism evidence="5 6">
    <name type="scientific">Aeromicrobium phragmitis</name>
    <dbReference type="NCBI Taxonomy" id="2478914"/>
    <lineage>
        <taxon>Bacteria</taxon>
        <taxon>Bacillati</taxon>
        <taxon>Actinomycetota</taxon>
        <taxon>Actinomycetes</taxon>
        <taxon>Propionibacteriales</taxon>
        <taxon>Nocardioidaceae</taxon>
        <taxon>Aeromicrobium</taxon>
    </lineage>
</organism>
<dbReference type="InterPro" id="IPR009057">
    <property type="entry name" value="Homeodomain-like_sf"/>
</dbReference>
<dbReference type="SMART" id="SM00342">
    <property type="entry name" value="HTH_ARAC"/>
    <property type="match status" value="1"/>
</dbReference>
<evidence type="ECO:0000259" key="4">
    <source>
        <dbReference type="PROSITE" id="PS01124"/>
    </source>
</evidence>
<evidence type="ECO:0000256" key="3">
    <source>
        <dbReference type="ARBA" id="ARBA00023163"/>
    </source>
</evidence>
<dbReference type="PANTHER" id="PTHR46796">
    <property type="entry name" value="HTH-TYPE TRANSCRIPTIONAL ACTIVATOR RHAS-RELATED"/>
    <property type="match status" value="1"/>
</dbReference>
<dbReference type="InterPro" id="IPR046532">
    <property type="entry name" value="DUF6597"/>
</dbReference>
<name>A0A3L8PK13_9ACTN</name>
<comment type="caution">
    <text evidence="5">The sequence shown here is derived from an EMBL/GenBank/DDBJ whole genome shotgun (WGS) entry which is preliminary data.</text>
</comment>
<dbReference type="GO" id="GO:0003700">
    <property type="term" value="F:DNA-binding transcription factor activity"/>
    <property type="evidence" value="ECO:0007669"/>
    <property type="project" value="InterPro"/>
</dbReference>
<evidence type="ECO:0000313" key="6">
    <source>
        <dbReference type="Proteomes" id="UP000282515"/>
    </source>
</evidence>
<dbReference type="Proteomes" id="UP000282515">
    <property type="component" value="Unassembled WGS sequence"/>
</dbReference>
<reference evidence="5 6" key="1">
    <citation type="submission" date="2018-10" db="EMBL/GenBank/DDBJ databases">
        <title>Aeromicrobium sp. 9W16Y-2 whole genome shotgun sequence.</title>
        <authorList>
            <person name="Li F."/>
        </authorList>
    </citation>
    <scope>NUCLEOTIDE SEQUENCE [LARGE SCALE GENOMIC DNA]</scope>
    <source>
        <strain evidence="5 6">9W16Y-2</strain>
    </source>
</reference>
<dbReference type="Gene3D" id="1.10.10.60">
    <property type="entry name" value="Homeodomain-like"/>
    <property type="match status" value="1"/>
</dbReference>
<evidence type="ECO:0000313" key="5">
    <source>
        <dbReference type="EMBL" id="RLV55705.1"/>
    </source>
</evidence>
<evidence type="ECO:0000256" key="2">
    <source>
        <dbReference type="ARBA" id="ARBA00023125"/>
    </source>
</evidence>
<keyword evidence="1" id="KW-0805">Transcription regulation</keyword>
<dbReference type="Pfam" id="PF12833">
    <property type="entry name" value="HTH_18"/>
    <property type="match status" value="1"/>
</dbReference>
<dbReference type="EMBL" id="RDBF01000006">
    <property type="protein sequence ID" value="RLV55705.1"/>
    <property type="molecule type" value="Genomic_DNA"/>
</dbReference>